<dbReference type="PANTHER" id="PTHR43143:SF1">
    <property type="entry name" value="SERINE_THREONINE-PROTEIN PHOSPHATASE CPPED1"/>
    <property type="match status" value="1"/>
</dbReference>
<feature type="domain" description="Calcineurin-like phosphoesterase" evidence="1">
    <location>
        <begin position="24"/>
        <end position="222"/>
    </location>
</feature>
<reference evidence="2 3" key="1">
    <citation type="submission" date="2018-03" db="EMBL/GenBank/DDBJ databases">
        <title>Genomic Encyclopedia of Archaeal and Bacterial Type Strains, Phase II (KMG-II): from individual species to whole genera.</title>
        <authorList>
            <person name="Goeker M."/>
        </authorList>
    </citation>
    <scope>NUCLEOTIDE SEQUENCE [LARGE SCALE GENOMIC DNA]</scope>
    <source>
        <strain evidence="2 3">DSM 100346</strain>
    </source>
</reference>
<dbReference type="Gene3D" id="3.60.21.10">
    <property type="match status" value="1"/>
</dbReference>
<proteinExistence type="predicted"/>
<dbReference type="AlphaFoldDB" id="A0A316ALE9"/>
<evidence type="ECO:0000313" key="2">
    <source>
        <dbReference type="EMBL" id="PWJ57670.1"/>
    </source>
</evidence>
<dbReference type="SUPFAM" id="SSF56300">
    <property type="entry name" value="Metallo-dependent phosphatases"/>
    <property type="match status" value="1"/>
</dbReference>
<dbReference type="InterPro" id="IPR029052">
    <property type="entry name" value="Metallo-depent_PP-like"/>
</dbReference>
<gene>
    <name evidence="2" type="ORF">CLV98_106142</name>
</gene>
<evidence type="ECO:0000313" key="3">
    <source>
        <dbReference type="Proteomes" id="UP000245880"/>
    </source>
</evidence>
<accession>A0A316ALE9</accession>
<protein>
    <submittedName>
        <fullName evidence="2">Calcineurin-like phosphoesterase family protein</fullName>
    </submittedName>
</protein>
<sequence length="285" mass="32623">MGGATAVASPNMLLENISNRPVLTIAHITDVHIRAEEGAPSRFTNCLEEIKKHKIDFFLNGGDSIMAADYDHVTREKTLEYWTIWDQCLQTIADYEVYSCIGNHDTWWAAPSKQDPMYGKYYVVQRLKIPNRYYSFVKKGWHFFVLDGNQPGIALDQEQFEWLETSLKALPKHSPAMVMSHYPILGTTPILVGGGHSDFKALKNLFYQHQDKVKLCLSGHQHLLDHTVYNGVQYCCNGSMSGFWWGKGDKESAGDYYYQETPPGYSIITCYADGRVENKYYPHHF</sequence>
<dbReference type="EMBL" id="QGDT01000006">
    <property type="protein sequence ID" value="PWJ57670.1"/>
    <property type="molecule type" value="Genomic_DNA"/>
</dbReference>
<dbReference type="GO" id="GO:0016787">
    <property type="term" value="F:hydrolase activity"/>
    <property type="evidence" value="ECO:0007669"/>
    <property type="project" value="InterPro"/>
</dbReference>
<organism evidence="2 3">
    <name type="scientific">Dyadobacter jejuensis</name>
    <dbReference type="NCBI Taxonomy" id="1082580"/>
    <lineage>
        <taxon>Bacteria</taxon>
        <taxon>Pseudomonadati</taxon>
        <taxon>Bacteroidota</taxon>
        <taxon>Cytophagia</taxon>
        <taxon>Cytophagales</taxon>
        <taxon>Spirosomataceae</taxon>
        <taxon>Dyadobacter</taxon>
    </lineage>
</organism>
<dbReference type="InterPro" id="IPR051918">
    <property type="entry name" value="STPP_CPPED1"/>
</dbReference>
<dbReference type="Pfam" id="PF00149">
    <property type="entry name" value="Metallophos"/>
    <property type="match status" value="1"/>
</dbReference>
<name>A0A316ALE9_9BACT</name>
<comment type="caution">
    <text evidence="2">The sequence shown here is derived from an EMBL/GenBank/DDBJ whole genome shotgun (WGS) entry which is preliminary data.</text>
</comment>
<keyword evidence="3" id="KW-1185">Reference proteome</keyword>
<dbReference type="InterPro" id="IPR004843">
    <property type="entry name" value="Calcineurin-like_PHP"/>
</dbReference>
<dbReference type="RefSeq" id="WP_229203366.1">
    <property type="nucleotide sequence ID" value="NZ_QGDT01000006.1"/>
</dbReference>
<dbReference type="PANTHER" id="PTHR43143">
    <property type="entry name" value="METALLOPHOSPHOESTERASE, CALCINEURIN SUPERFAMILY"/>
    <property type="match status" value="1"/>
</dbReference>
<evidence type="ECO:0000259" key="1">
    <source>
        <dbReference type="Pfam" id="PF00149"/>
    </source>
</evidence>
<dbReference type="Proteomes" id="UP000245880">
    <property type="component" value="Unassembled WGS sequence"/>
</dbReference>